<dbReference type="EMBL" id="BPVZ01000158">
    <property type="protein sequence ID" value="GKV42359.1"/>
    <property type="molecule type" value="Genomic_DNA"/>
</dbReference>
<keyword evidence="2" id="KW-1185">Reference proteome</keyword>
<dbReference type="Proteomes" id="UP001054252">
    <property type="component" value="Unassembled WGS sequence"/>
</dbReference>
<name>A0AAV5LZ62_9ROSI</name>
<reference evidence="1 2" key="1">
    <citation type="journal article" date="2021" name="Commun. Biol.">
        <title>The genome of Shorea leprosula (Dipterocarpaceae) highlights the ecological relevance of drought in aseasonal tropical rainforests.</title>
        <authorList>
            <person name="Ng K.K.S."/>
            <person name="Kobayashi M.J."/>
            <person name="Fawcett J.A."/>
            <person name="Hatakeyama M."/>
            <person name="Paape T."/>
            <person name="Ng C.H."/>
            <person name="Ang C.C."/>
            <person name="Tnah L.H."/>
            <person name="Lee C.T."/>
            <person name="Nishiyama T."/>
            <person name="Sese J."/>
            <person name="O'Brien M.J."/>
            <person name="Copetti D."/>
            <person name="Mohd Noor M.I."/>
            <person name="Ong R.C."/>
            <person name="Putra M."/>
            <person name="Sireger I.Z."/>
            <person name="Indrioko S."/>
            <person name="Kosugi Y."/>
            <person name="Izuno A."/>
            <person name="Isagi Y."/>
            <person name="Lee S.L."/>
            <person name="Shimizu K.K."/>
        </authorList>
    </citation>
    <scope>NUCLEOTIDE SEQUENCE [LARGE SCALE GENOMIC DNA]</scope>
    <source>
        <strain evidence="1">214</strain>
    </source>
</reference>
<gene>
    <name evidence="1" type="ORF">SLEP1_g49771</name>
</gene>
<dbReference type="AlphaFoldDB" id="A0AAV5LZ62"/>
<sequence>MTHLGFIRISAIIFDLLRPEGRMVGLFPRSKTWEAAAACQVKKVAPCFALLQYLRASTSRIESRWRKT</sequence>
<accession>A0AAV5LZ62</accession>
<evidence type="ECO:0000313" key="2">
    <source>
        <dbReference type="Proteomes" id="UP001054252"/>
    </source>
</evidence>
<comment type="caution">
    <text evidence="1">The sequence shown here is derived from an EMBL/GenBank/DDBJ whole genome shotgun (WGS) entry which is preliminary data.</text>
</comment>
<proteinExistence type="predicted"/>
<organism evidence="1 2">
    <name type="scientific">Rubroshorea leprosula</name>
    <dbReference type="NCBI Taxonomy" id="152421"/>
    <lineage>
        <taxon>Eukaryota</taxon>
        <taxon>Viridiplantae</taxon>
        <taxon>Streptophyta</taxon>
        <taxon>Embryophyta</taxon>
        <taxon>Tracheophyta</taxon>
        <taxon>Spermatophyta</taxon>
        <taxon>Magnoliopsida</taxon>
        <taxon>eudicotyledons</taxon>
        <taxon>Gunneridae</taxon>
        <taxon>Pentapetalae</taxon>
        <taxon>rosids</taxon>
        <taxon>malvids</taxon>
        <taxon>Malvales</taxon>
        <taxon>Dipterocarpaceae</taxon>
        <taxon>Rubroshorea</taxon>
    </lineage>
</organism>
<protein>
    <submittedName>
        <fullName evidence="1">Uncharacterized protein</fullName>
    </submittedName>
</protein>
<evidence type="ECO:0000313" key="1">
    <source>
        <dbReference type="EMBL" id="GKV42359.1"/>
    </source>
</evidence>